<proteinExistence type="predicted"/>
<evidence type="ECO:0000313" key="2">
    <source>
        <dbReference type="Proteomes" id="UP000321901"/>
    </source>
</evidence>
<organism evidence="1 2">
    <name type="scientific">Sporosarcina luteola</name>
    <dbReference type="NCBI Taxonomy" id="582850"/>
    <lineage>
        <taxon>Bacteria</taxon>
        <taxon>Bacillati</taxon>
        <taxon>Bacillota</taxon>
        <taxon>Bacilli</taxon>
        <taxon>Bacillales</taxon>
        <taxon>Caryophanaceae</taxon>
        <taxon>Sporosarcina</taxon>
    </lineage>
</organism>
<gene>
    <name evidence="1" type="ORF">SLU01_28420</name>
</gene>
<dbReference type="Proteomes" id="UP000321901">
    <property type="component" value="Unassembled WGS sequence"/>
</dbReference>
<sequence>MKEIENTAVIWEQQMLGRHPEFKKAEMKHAVLRKLGRHCLEEAVNQPLEIEGVSTGFYLLEK</sequence>
<evidence type="ECO:0000313" key="1">
    <source>
        <dbReference type="EMBL" id="GEN84530.1"/>
    </source>
</evidence>
<dbReference type="RefSeq" id="WP_170232722.1">
    <property type="nucleotide sequence ID" value="NZ_BJYL01000038.1"/>
</dbReference>
<name>A0A511ZAQ1_9BACL</name>
<accession>A0A511ZAQ1</accession>
<reference evidence="1 2" key="1">
    <citation type="submission" date="2019-07" db="EMBL/GenBank/DDBJ databases">
        <title>Whole genome shotgun sequence of Sporosarcina luteola NBRC 105378.</title>
        <authorList>
            <person name="Hosoyama A."/>
            <person name="Uohara A."/>
            <person name="Ohji S."/>
            <person name="Ichikawa N."/>
        </authorList>
    </citation>
    <scope>NUCLEOTIDE SEQUENCE [LARGE SCALE GENOMIC DNA]</scope>
    <source>
        <strain evidence="1 2">NBRC 105378</strain>
    </source>
</reference>
<keyword evidence="2" id="KW-1185">Reference proteome</keyword>
<protein>
    <submittedName>
        <fullName evidence="1">Uncharacterized protein</fullName>
    </submittedName>
</protein>
<dbReference type="EMBL" id="BJYL01000038">
    <property type="protein sequence ID" value="GEN84530.1"/>
    <property type="molecule type" value="Genomic_DNA"/>
</dbReference>
<dbReference type="AlphaFoldDB" id="A0A511ZAQ1"/>
<comment type="caution">
    <text evidence="1">The sequence shown here is derived from an EMBL/GenBank/DDBJ whole genome shotgun (WGS) entry which is preliminary data.</text>
</comment>